<evidence type="ECO:0000256" key="9">
    <source>
        <dbReference type="ARBA" id="ARBA00022857"/>
    </source>
</evidence>
<comment type="catalytic activity">
    <reaction evidence="14 15">
        <text>NAD(+) + NADPH + H(+)(in) = NADH + NADP(+) + H(+)(out)</text>
        <dbReference type="Rhea" id="RHEA:47992"/>
        <dbReference type="ChEBI" id="CHEBI:15378"/>
        <dbReference type="ChEBI" id="CHEBI:57540"/>
        <dbReference type="ChEBI" id="CHEBI:57783"/>
        <dbReference type="ChEBI" id="CHEBI:57945"/>
        <dbReference type="ChEBI" id="CHEBI:58349"/>
        <dbReference type="EC" id="7.1.1.1"/>
    </reaction>
</comment>
<evidence type="ECO:0000256" key="7">
    <source>
        <dbReference type="ARBA" id="ARBA00022519"/>
    </source>
</evidence>
<feature type="transmembrane region" description="Helical" evidence="16">
    <location>
        <begin position="91"/>
        <end position="109"/>
    </location>
</feature>
<dbReference type="InterPro" id="IPR012136">
    <property type="entry name" value="NADH_DH_b"/>
</dbReference>
<dbReference type="InterPro" id="IPR034300">
    <property type="entry name" value="PNTB-like"/>
</dbReference>
<evidence type="ECO:0000256" key="3">
    <source>
        <dbReference type="ARBA" id="ARBA00007919"/>
    </source>
</evidence>
<evidence type="ECO:0000256" key="16">
    <source>
        <dbReference type="SAM" id="Phobius"/>
    </source>
</evidence>
<dbReference type="SUPFAM" id="SSF52467">
    <property type="entry name" value="DHS-like NAD/FAD-binding domain"/>
    <property type="match status" value="1"/>
</dbReference>
<evidence type="ECO:0000256" key="4">
    <source>
        <dbReference type="ARBA" id="ARBA00012943"/>
    </source>
</evidence>
<feature type="transmembrane region" description="Helical" evidence="16">
    <location>
        <begin position="58"/>
        <end position="79"/>
    </location>
</feature>
<proteinExistence type="inferred from homology"/>
<evidence type="ECO:0000313" key="19">
    <source>
        <dbReference type="Proteomes" id="UP000637628"/>
    </source>
</evidence>
<organism evidence="18 19">
    <name type="scientific">Paractinoplanes durhamensis</name>
    <dbReference type="NCBI Taxonomy" id="113563"/>
    <lineage>
        <taxon>Bacteria</taxon>
        <taxon>Bacillati</taxon>
        <taxon>Actinomycetota</taxon>
        <taxon>Actinomycetes</taxon>
        <taxon>Micromonosporales</taxon>
        <taxon>Micromonosporaceae</taxon>
        <taxon>Paractinoplanes</taxon>
    </lineage>
</organism>
<feature type="transmembrane region" description="Helical" evidence="16">
    <location>
        <begin position="115"/>
        <end position="139"/>
    </location>
</feature>
<dbReference type="EC" id="7.1.1.1" evidence="4 15"/>
<comment type="function">
    <text evidence="1 15">The transhydrogenation between NADH and NADP is coupled to respiration and ATP hydrolysis and functions as a proton pump across the membrane.</text>
</comment>
<evidence type="ECO:0000256" key="2">
    <source>
        <dbReference type="ARBA" id="ARBA00004429"/>
    </source>
</evidence>
<evidence type="ECO:0000256" key="10">
    <source>
        <dbReference type="ARBA" id="ARBA00022967"/>
    </source>
</evidence>
<keyword evidence="12 15" id="KW-0520">NAD</keyword>
<dbReference type="Proteomes" id="UP000637628">
    <property type="component" value="Unassembled WGS sequence"/>
</dbReference>
<dbReference type="PANTHER" id="PTHR44758:SF1">
    <property type="entry name" value="NAD(P) TRANSHYDROGENASE SUBUNIT BETA"/>
    <property type="match status" value="1"/>
</dbReference>
<dbReference type="EMBL" id="BOML01000049">
    <property type="protein sequence ID" value="GIE04702.1"/>
    <property type="molecule type" value="Genomic_DNA"/>
</dbReference>
<evidence type="ECO:0000256" key="8">
    <source>
        <dbReference type="ARBA" id="ARBA00022692"/>
    </source>
</evidence>
<evidence type="ECO:0000256" key="1">
    <source>
        <dbReference type="ARBA" id="ARBA00003943"/>
    </source>
</evidence>
<keyword evidence="10 15" id="KW-1278">Translocase</keyword>
<keyword evidence="7 15" id="KW-0997">Cell inner membrane</keyword>
<keyword evidence="11 16" id="KW-1133">Transmembrane helix</keyword>
<dbReference type="RefSeq" id="WP_203731676.1">
    <property type="nucleotide sequence ID" value="NZ_BAAATX010000021.1"/>
</dbReference>
<evidence type="ECO:0000259" key="17">
    <source>
        <dbReference type="Pfam" id="PF02233"/>
    </source>
</evidence>
<gene>
    <name evidence="18" type="primary">pntB</name>
    <name evidence="18" type="ORF">Adu01nite_60520</name>
</gene>
<comment type="similarity">
    <text evidence="3 15">Belongs to the PNT beta subunit family.</text>
</comment>
<comment type="subcellular location">
    <subcellularLocation>
        <location evidence="2">Cell inner membrane</location>
        <topology evidence="2">Multi-pass membrane protein</topology>
    </subcellularLocation>
</comment>
<feature type="domain" description="NADP transhydrogenase beta-like" evidence="17">
    <location>
        <begin position="6"/>
        <end position="448"/>
    </location>
</feature>
<evidence type="ECO:0000256" key="13">
    <source>
        <dbReference type="ARBA" id="ARBA00023136"/>
    </source>
</evidence>
<keyword evidence="8 16" id="KW-0812">Transmembrane</keyword>
<dbReference type="Pfam" id="PF02233">
    <property type="entry name" value="PNTB"/>
    <property type="match status" value="1"/>
</dbReference>
<reference evidence="18 19" key="1">
    <citation type="submission" date="2021-01" db="EMBL/GenBank/DDBJ databases">
        <title>Whole genome shotgun sequence of Actinoplanes durhamensis NBRC 14914.</title>
        <authorList>
            <person name="Komaki H."/>
            <person name="Tamura T."/>
        </authorList>
    </citation>
    <scope>NUCLEOTIDE SEQUENCE [LARGE SCALE GENOMIC DNA]</scope>
    <source>
        <strain evidence="18 19">NBRC 14914</strain>
    </source>
</reference>
<protein>
    <recommendedName>
        <fullName evidence="5 15">NAD(P) transhydrogenase subunit beta</fullName>
        <ecNumber evidence="4 15">7.1.1.1</ecNumber>
    </recommendedName>
    <alternativeName>
        <fullName evidence="15">Nicotinamide nucleotide transhydrogenase subunit beta</fullName>
    </alternativeName>
</protein>
<feature type="transmembrane region" description="Helical" evidence="16">
    <location>
        <begin position="205"/>
        <end position="224"/>
    </location>
</feature>
<dbReference type="InterPro" id="IPR029035">
    <property type="entry name" value="DHS-like_NAD/FAD-binding_dom"/>
</dbReference>
<feature type="transmembrane region" description="Helical" evidence="16">
    <location>
        <begin position="6"/>
        <end position="23"/>
    </location>
</feature>
<dbReference type="PANTHER" id="PTHR44758">
    <property type="entry name" value="NAD(P) TRANSHYDROGENASE SUBUNIT BETA"/>
    <property type="match status" value="1"/>
</dbReference>
<comment type="caution">
    <text evidence="18">The sequence shown here is derived from an EMBL/GenBank/DDBJ whole genome shotgun (WGS) entry which is preliminary data.</text>
</comment>
<feature type="transmembrane region" description="Helical" evidence="16">
    <location>
        <begin position="151"/>
        <end position="172"/>
    </location>
</feature>
<feature type="transmembrane region" description="Helical" evidence="16">
    <location>
        <begin position="178"/>
        <end position="198"/>
    </location>
</feature>
<feature type="transmembrane region" description="Helical" evidence="16">
    <location>
        <begin position="230"/>
        <end position="249"/>
    </location>
</feature>
<sequence>MNTTIHLVYLACAVSFVIGLHWMNAPATARRGNQISAAGMALAILTTVVVLVRDHTVTLGAAVALVIGSAAGGLAGLLTARRVQMTAMPQLVSLFNAVGGGAAALIALGDRTASVFGVLDVAIGGVTFTGSLVAAGKLAGRIPGRPITVPFGRWLSAALTALAAALGVWFVADGGNQWLLGGVTLAALAGGLLLSLPIGGADMPVVISLLNAFTGTAVAMAGFVLDSTPLIIAGGLVGAAGAILTKLMADAMNRPISAIMAGGYGTGDAVAVATGSGSAAVREITADDAAIQLAYASKVVIVPGYGLAAAQAQHEAVALAEALTERGVEVTYAIHPVAGRMPGHMNVLLAEANAPYQQLKDLEESNPEFARTDVALIIGANDVTNPAARRPGNPVSGMPILDVDKARSVIVLKRSLGHGYAGIDNELYSDPKTAMLFADAKAGLGALLSGLHAYAD</sequence>
<dbReference type="Gene3D" id="3.40.50.1220">
    <property type="entry name" value="TPP-binding domain"/>
    <property type="match status" value="1"/>
</dbReference>
<dbReference type="PIRSF" id="PIRSF000204">
    <property type="entry name" value="PNTB"/>
    <property type="match status" value="1"/>
</dbReference>
<evidence type="ECO:0000256" key="5">
    <source>
        <dbReference type="ARBA" id="ARBA00014581"/>
    </source>
</evidence>
<name>A0ABQ3Z4G6_9ACTN</name>
<evidence type="ECO:0000313" key="18">
    <source>
        <dbReference type="EMBL" id="GIE04702.1"/>
    </source>
</evidence>
<keyword evidence="6 15" id="KW-1003">Cell membrane</keyword>
<evidence type="ECO:0000256" key="15">
    <source>
        <dbReference type="PIRNR" id="PIRNR000204"/>
    </source>
</evidence>
<keyword evidence="13 15" id="KW-0472">Membrane</keyword>
<keyword evidence="9 15" id="KW-0521">NADP</keyword>
<keyword evidence="19" id="KW-1185">Reference proteome</keyword>
<evidence type="ECO:0000256" key="12">
    <source>
        <dbReference type="ARBA" id="ARBA00023027"/>
    </source>
</evidence>
<evidence type="ECO:0000256" key="11">
    <source>
        <dbReference type="ARBA" id="ARBA00022989"/>
    </source>
</evidence>
<evidence type="ECO:0000256" key="6">
    <source>
        <dbReference type="ARBA" id="ARBA00022475"/>
    </source>
</evidence>
<feature type="transmembrane region" description="Helical" evidence="16">
    <location>
        <begin position="35"/>
        <end position="52"/>
    </location>
</feature>
<accession>A0ABQ3Z4G6</accession>
<evidence type="ECO:0000256" key="14">
    <source>
        <dbReference type="ARBA" id="ARBA00048202"/>
    </source>
</evidence>